<feature type="domain" description="AB hydrolase-1" evidence="2">
    <location>
        <begin position="21"/>
        <end position="259"/>
    </location>
</feature>
<dbReference type="SUPFAM" id="SSF53474">
    <property type="entry name" value="alpha/beta-Hydrolases"/>
    <property type="match status" value="1"/>
</dbReference>
<gene>
    <name evidence="3" type="primary">dhaA_2</name>
    <name evidence="3" type="ORF">Pka01_46900</name>
</gene>
<evidence type="ECO:0000259" key="2">
    <source>
        <dbReference type="Pfam" id="PF00561"/>
    </source>
</evidence>
<dbReference type="Proteomes" id="UP000630097">
    <property type="component" value="Unassembled WGS sequence"/>
</dbReference>
<keyword evidence="4" id="KW-1185">Reference proteome</keyword>
<organism evidence="3 4">
    <name type="scientific">Planotetraspora kaengkrachanensis</name>
    <dbReference type="NCBI Taxonomy" id="575193"/>
    <lineage>
        <taxon>Bacteria</taxon>
        <taxon>Bacillati</taxon>
        <taxon>Actinomycetota</taxon>
        <taxon>Actinomycetes</taxon>
        <taxon>Streptosporangiales</taxon>
        <taxon>Streptosporangiaceae</taxon>
        <taxon>Planotetraspora</taxon>
    </lineage>
</organism>
<dbReference type="InterPro" id="IPR000073">
    <property type="entry name" value="AB_hydrolase_1"/>
</dbReference>
<protein>
    <submittedName>
        <fullName evidence="3">Haloalkane dehalogenase</fullName>
    </submittedName>
</protein>
<dbReference type="InterPro" id="IPR029058">
    <property type="entry name" value="AB_hydrolase_fold"/>
</dbReference>
<comment type="caution">
    <text evidence="3">The sequence shown here is derived from an EMBL/GenBank/DDBJ whole genome shotgun (WGS) entry which is preliminary data.</text>
</comment>
<evidence type="ECO:0000313" key="4">
    <source>
        <dbReference type="Proteomes" id="UP000630097"/>
    </source>
</evidence>
<dbReference type="PRINTS" id="PR00412">
    <property type="entry name" value="EPOXHYDRLASE"/>
</dbReference>
<dbReference type="PRINTS" id="PR00111">
    <property type="entry name" value="ABHYDROLASE"/>
</dbReference>
<reference evidence="3 4" key="1">
    <citation type="submission" date="2021-01" db="EMBL/GenBank/DDBJ databases">
        <title>Whole genome shotgun sequence of Planotetraspora kaengkrachanensis NBRC 104272.</title>
        <authorList>
            <person name="Komaki H."/>
            <person name="Tamura T."/>
        </authorList>
    </citation>
    <scope>NUCLEOTIDE SEQUENCE [LARGE SCALE GENOMIC DNA]</scope>
    <source>
        <strain evidence="3 4">NBRC 104272</strain>
    </source>
</reference>
<evidence type="ECO:0000313" key="3">
    <source>
        <dbReference type="EMBL" id="GIG81563.1"/>
    </source>
</evidence>
<dbReference type="PANTHER" id="PTHR43329">
    <property type="entry name" value="EPOXIDE HYDROLASE"/>
    <property type="match status" value="1"/>
</dbReference>
<dbReference type="GO" id="GO:0016787">
    <property type="term" value="F:hydrolase activity"/>
    <property type="evidence" value="ECO:0007669"/>
    <property type="project" value="UniProtKB-KW"/>
</dbReference>
<evidence type="ECO:0000256" key="1">
    <source>
        <dbReference type="ARBA" id="ARBA00022801"/>
    </source>
</evidence>
<dbReference type="Gene3D" id="3.40.50.1820">
    <property type="entry name" value="alpha/beta hydrolase"/>
    <property type="match status" value="1"/>
</dbReference>
<keyword evidence="1" id="KW-0378">Hydrolase</keyword>
<name>A0A8J3PV02_9ACTN</name>
<accession>A0A8J3PV02</accession>
<dbReference type="InterPro" id="IPR000639">
    <property type="entry name" value="Epox_hydrolase-like"/>
</dbReference>
<dbReference type="EMBL" id="BONV01000021">
    <property type="protein sequence ID" value="GIG81563.1"/>
    <property type="molecule type" value="Genomic_DNA"/>
</dbReference>
<dbReference type="AlphaFoldDB" id="A0A8J3PV02"/>
<sequence length="277" mass="30493">MIMRIDLNGVGINVADTGQGPAVLLLHGWPDDHHLWRHQVAALNAAGYRTITPDLRGLGDSDKPDDVAAYGVMRLVRDQAALLDHLQVPAAHLVAHDWGAAVAWAMAALMPERVASLTCLSVGHPRAFAAAGWAQRQKSWYMLLFQFRGIAERWLSHDDFRNLREWAHHPDHDEVVTRLRDPGALRASLGLYRANVAPKSLLSPPPDLPMIQAPTMGVWSTEDMALIEAGMTGSAAFVAGSWRYERVEGAGHWMQLEAPDRVNGLLLDFLNSVTARS</sequence>
<dbReference type="Pfam" id="PF00561">
    <property type="entry name" value="Abhydrolase_1"/>
    <property type="match status" value="1"/>
</dbReference>
<proteinExistence type="predicted"/>